<proteinExistence type="predicted"/>
<protein>
    <recommendedName>
        <fullName evidence="4">Gram-positive cocci surface proteins LPxTG domain-containing protein</fullName>
    </recommendedName>
</protein>
<keyword evidence="1" id="KW-0732">Signal</keyword>
<reference evidence="2 3" key="1">
    <citation type="submission" date="2018-11" db="EMBL/GenBank/DDBJ databases">
        <title>Cryobacterium sp. nov., isolated from rhizosphere soil of lettuce.</title>
        <authorList>
            <person name="Wang Y."/>
        </authorList>
    </citation>
    <scope>NUCLEOTIDE SEQUENCE [LARGE SCALE GENOMIC DNA]</scope>
    <source>
        <strain evidence="2 3">NEAU-85</strain>
    </source>
</reference>
<dbReference type="OrthoDB" id="5021854at2"/>
<organism evidence="2 3">
    <name type="scientific">Cryobacterium tepidiphilum</name>
    <dbReference type="NCBI Taxonomy" id="2486026"/>
    <lineage>
        <taxon>Bacteria</taxon>
        <taxon>Bacillati</taxon>
        <taxon>Actinomycetota</taxon>
        <taxon>Actinomycetes</taxon>
        <taxon>Micrococcales</taxon>
        <taxon>Microbacteriaceae</taxon>
        <taxon>Cryobacterium</taxon>
    </lineage>
</organism>
<comment type="caution">
    <text evidence="2">The sequence shown here is derived from an EMBL/GenBank/DDBJ whole genome shotgun (WGS) entry which is preliminary data.</text>
</comment>
<dbReference type="Proteomes" id="UP000279859">
    <property type="component" value="Unassembled WGS sequence"/>
</dbReference>
<evidence type="ECO:0008006" key="4">
    <source>
        <dbReference type="Google" id="ProtNLM"/>
    </source>
</evidence>
<evidence type="ECO:0000256" key="1">
    <source>
        <dbReference type="SAM" id="SignalP"/>
    </source>
</evidence>
<sequence length="241" mass="23570">MFRGLRQLGAAAAIVVGAAVSGGALTATAAMADDTGEAGADFLTVTSSPAGGFENLAPGGTAVWFVTARNSAAVDAALSLRVQSDSDSALLTDAAQGLRMRLTACSMAWTGTTGAFQCPGVETRVADGALAVILGGYPLPAVPAGSAAHYLAEVSVPREATNDVAGQTADLRFEITAVQGEPQANASATRVSGGAAATEPGSGPAVLAGTGISGASACRSLALALLGAGSLVLVLRRIGIE</sequence>
<evidence type="ECO:0000313" key="3">
    <source>
        <dbReference type="Proteomes" id="UP000279859"/>
    </source>
</evidence>
<evidence type="ECO:0000313" key="2">
    <source>
        <dbReference type="EMBL" id="RNE56631.1"/>
    </source>
</evidence>
<feature type="chain" id="PRO_5018244543" description="Gram-positive cocci surface proteins LPxTG domain-containing protein" evidence="1">
    <location>
        <begin position="33"/>
        <end position="241"/>
    </location>
</feature>
<feature type="signal peptide" evidence="1">
    <location>
        <begin position="1"/>
        <end position="32"/>
    </location>
</feature>
<dbReference type="AlphaFoldDB" id="A0A3M8KTI4"/>
<name>A0A3M8KTI4_9MICO</name>
<gene>
    <name evidence="2" type="ORF">EEJ31_13210</name>
</gene>
<keyword evidence="3" id="KW-1185">Reference proteome</keyword>
<accession>A0A3M8KTI4</accession>
<dbReference type="RefSeq" id="WP_123046754.1">
    <property type="nucleotide sequence ID" value="NZ_RDSR01000028.1"/>
</dbReference>
<dbReference type="EMBL" id="RDSR01000028">
    <property type="protein sequence ID" value="RNE56631.1"/>
    <property type="molecule type" value="Genomic_DNA"/>
</dbReference>